<dbReference type="Pfam" id="PF16092">
    <property type="entry name" value="CFAP61_N"/>
    <property type="match status" value="1"/>
</dbReference>
<keyword evidence="5" id="KW-1185">Reference proteome</keyword>
<protein>
    <recommendedName>
        <fullName evidence="6">Cilia- and flagella-associated protein 61 N-terminal domain-containing protein</fullName>
    </recommendedName>
</protein>
<dbReference type="SUPFAM" id="SSF51905">
    <property type="entry name" value="FAD/NAD(P)-binding domain"/>
    <property type="match status" value="1"/>
</dbReference>
<dbReference type="InterPro" id="IPR038884">
    <property type="entry name" value="CFAP61"/>
</dbReference>
<evidence type="ECO:0000259" key="3">
    <source>
        <dbReference type="Pfam" id="PF23150"/>
    </source>
</evidence>
<evidence type="ECO:0000313" key="5">
    <source>
        <dbReference type="Proteomes" id="UP000791440"/>
    </source>
</evidence>
<dbReference type="PANTHER" id="PTHR21178:SF8">
    <property type="entry name" value="CILIA- AND FLAGELLA-ASSOCIATED PROTEIN 61"/>
    <property type="match status" value="1"/>
</dbReference>
<gene>
    <name evidence="4" type="ORF">O3G_MSEX001550</name>
</gene>
<dbReference type="InterPro" id="IPR032151">
    <property type="entry name" value="CFAP61_N"/>
</dbReference>
<feature type="domain" description="Cilia- and flagella-associated protein 61 N-terminal" evidence="2">
    <location>
        <begin position="16"/>
        <end position="274"/>
    </location>
</feature>
<reference evidence="4" key="1">
    <citation type="journal article" date="2016" name="Insect Biochem. Mol. Biol.">
        <title>Multifaceted biological insights from a draft genome sequence of the tobacco hornworm moth, Manduca sexta.</title>
        <authorList>
            <person name="Kanost M.R."/>
            <person name="Arrese E.L."/>
            <person name="Cao X."/>
            <person name="Chen Y.R."/>
            <person name="Chellapilla S."/>
            <person name="Goldsmith M.R."/>
            <person name="Grosse-Wilde E."/>
            <person name="Heckel D.G."/>
            <person name="Herndon N."/>
            <person name="Jiang H."/>
            <person name="Papanicolaou A."/>
            <person name="Qu J."/>
            <person name="Soulages J.L."/>
            <person name="Vogel H."/>
            <person name="Walters J."/>
            <person name="Waterhouse R.M."/>
            <person name="Ahn S.J."/>
            <person name="Almeida F.C."/>
            <person name="An C."/>
            <person name="Aqrawi P."/>
            <person name="Bretschneider A."/>
            <person name="Bryant W.B."/>
            <person name="Bucks S."/>
            <person name="Chao H."/>
            <person name="Chevignon G."/>
            <person name="Christen J.M."/>
            <person name="Clarke D.F."/>
            <person name="Dittmer N.T."/>
            <person name="Ferguson L.C.F."/>
            <person name="Garavelou S."/>
            <person name="Gordon K.H.J."/>
            <person name="Gunaratna R.T."/>
            <person name="Han Y."/>
            <person name="Hauser F."/>
            <person name="He Y."/>
            <person name="Heidel-Fischer H."/>
            <person name="Hirsh A."/>
            <person name="Hu Y."/>
            <person name="Jiang H."/>
            <person name="Kalra D."/>
            <person name="Klinner C."/>
            <person name="Konig C."/>
            <person name="Kovar C."/>
            <person name="Kroll A.R."/>
            <person name="Kuwar S.S."/>
            <person name="Lee S.L."/>
            <person name="Lehman R."/>
            <person name="Li K."/>
            <person name="Li Z."/>
            <person name="Liang H."/>
            <person name="Lovelace S."/>
            <person name="Lu Z."/>
            <person name="Mansfield J.H."/>
            <person name="McCulloch K.J."/>
            <person name="Mathew T."/>
            <person name="Morton B."/>
            <person name="Muzny D.M."/>
            <person name="Neunemann D."/>
            <person name="Ongeri F."/>
            <person name="Pauchet Y."/>
            <person name="Pu L.L."/>
            <person name="Pyrousis I."/>
            <person name="Rao X.J."/>
            <person name="Redding A."/>
            <person name="Roesel C."/>
            <person name="Sanchez-Gracia A."/>
            <person name="Schaack S."/>
            <person name="Shukla A."/>
            <person name="Tetreau G."/>
            <person name="Wang Y."/>
            <person name="Xiong G.H."/>
            <person name="Traut W."/>
            <person name="Walsh T.K."/>
            <person name="Worley K.C."/>
            <person name="Wu D."/>
            <person name="Wu W."/>
            <person name="Wu Y.Q."/>
            <person name="Zhang X."/>
            <person name="Zou Z."/>
            <person name="Zucker H."/>
            <person name="Briscoe A.D."/>
            <person name="Burmester T."/>
            <person name="Clem R.J."/>
            <person name="Feyereisen R."/>
            <person name="Grimmelikhuijzen C.J.P."/>
            <person name="Hamodrakas S.J."/>
            <person name="Hansson B.S."/>
            <person name="Huguet E."/>
            <person name="Jermiin L.S."/>
            <person name="Lan Q."/>
            <person name="Lehman H.K."/>
            <person name="Lorenzen M."/>
            <person name="Merzendorfer H."/>
            <person name="Michalopoulos I."/>
            <person name="Morton D.B."/>
            <person name="Muthukrishnan S."/>
            <person name="Oakeshott J.G."/>
            <person name="Palmer W."/>
            <person name="Park Y."/>
            <person name="Passarelli A.L."/>
            <person name="Rozas J."/>
            <person name="Schwartz L.M."/>
            <person name="Smith W."/>
            <person name="Southgate A."/>
            <person name="Vilcinskas A."/>
            <person name="Vogt R."/>
            <person name="Wang P."/>
            <person name="Werren J."/>
            <person name="Yu X.Q."/>
            <person name="Zhou J.J."/>
            <person name="Brown S.J."/>
            <person name="Scherer S.E."/>
            <person name="Richards S."/>
            <person name="Blissard G.W."/>
        </authorList>
    </citation>
    <scope>NUCLEOTIDE SEQUENCE</scope>
</reference>
<dbReference type="InterPro" id="IPR056299">
    <property type="entry name" value="CFAP61_dimer"/>
</dbReference>
<evidence type="ECO:0000259" key="2">
    <source>
        <dbReference type="Pfam" id="PF16092"/>
    </source>
</evidence>
<dbReference type="EMBL" id="JH668283">
    <property type="protein sequence ID" value="KAG6440952.1"/>
    <property type="molecule type" value="Genomic_DNA"/>
</dbReference>
<dbReference type="InterPro" id="IPR036188">
    <property type="entry name" value="FAD/NAD-bd_sf"/>
</dbReference>
<name>A0A921YKQ5_MANSE</name>
<dbReference type="Proteomes" id="UP000791440">
    <property type="component" value="Unassembled WGS sequence"/>
</dbReference>
<evidence type="ECO:0008006" key="6">
    <source>
        <dbReference type="Google" id="ProtNLM"/>
    </source>
</evidence>
<feature type="compositionally biased region" description="Low complexity" evidence="1">
    <location>
        <begin position="1122"/>
        <end position="1154"/>
    </location>
</feature>
<evidence type="ECO:0000256" key="1">
    <source>
        <dbReference type="SAM" id="MobiDB-lite"/>
    </source>
</evidence>
<dbReference type="PANTHER" id="PTHR21178">
    <property type="entry name" value="CILIA- AND FLAGELLA-ASSOCIATED PROTEIN 61"/>
    <property type="match status" value="1"/>
</dbReference>
<accession>A0A921YKQ5</accession>
<proteinExistence type="predicted"/>
<feature type="domain" description="CFAP61 dimerisation" evidence="3">
    <location>
        <begin position="1162"/>
        <end position="1276"/>
    </location>
</feature>
<feature type="region of interest" description="Disordered" evidence="1">
    <location>
        <begin position="1122"/>
        <end position="1158"/>
    </location>
</feature>
<evidence type="ECO:0000313" key="4">
    <source>
        <dbReference type="EMBL" id="KAG6440952.1"/>
    </source>
</evidence>
<sequence length="1392" mass="161536">MSIFFDFEVGSSGRRFRRAVDSDKYDIELFLNRQHTDLLFGDVDIGSLIELCTLSICMINENKEVVGFMALCDHPDIPCVNPADWEIWIRNMFQKYYLSRNTLFIHFMCCDDSMTEFFLEEALISVFLNDFYLTFIVLVVPPGCPDDILMRYDTFKKRNIYRYYSKGSDDIDVNHYLYTAMRQEFCPRLTMRRAVEEDNDDIVEILDKKCPRLKELYGEYYISEIIGRHPESQRKVIVADHQEHAVGVMCLNSEVNYKKLRSIYELQPYFGLMKATPLEKEQSKRTNTLLKTFGEPIMLGQWSPFEHNMKMEESHMDDDLEASSEHLDSQPKKISKVNFRRNAAMRRSMDLIMYRQQHSDDISDNIYMNSPSMPRSPRYSFAKYLLEDDPFDYEIVNIDKKLLSVPDVVSYDLLSKTTESEERMKRNEISKPKCRRRSIFKPMKTEELEQFSYQGGPNAFIIELIGLRNDIDDRYAFDMLQAAFEVMKDYDYCIISIPSADKSFPLLQHFCFVPSRPHICCDYALYVAHRASVLGRLRVREAEFIDVPEIARMLNELDGKETLWTIENSVVNKREHLAYVLTSGLSIVGVGILEQPEHLNFIRTKFNIDPYHNHKYHYKGHGRNTGFATLKVVLAYSVFEAHFRFFARDIMRLSGSSTLIWLTGYRNKWYAHKANSMASAMIPLLPRKTEIDRSAVPDLKKTAILSKNIMAFSTWFISKKFTSVPKANIDARIVVVGASRTAKAFLNSLLFSDASSYLTFTNVTLLSKNGLPYTRHSMAVTDKMFPQRHRNTEKYLKSIPYTYYVNVVQGTMVDINKQEKYVTLLNGTKYYYDLLILLFGKQYQHPHYLQNVMERGENGKLDENPSYVRLDVPNRKDAIPQVITYDTPHNVFIINHIVEANKALKYVNNVMRSECDYKIIVYGTTIHAYCCLNTLLEMNVPAQNIVFVEPFPPEDHTKTRVPIFCNVNVDRTVREVLNNLNVTVHRAYYFQSWTVGFDCRVSHVDFVSQFQIIRVECSAFFYYGTKGIDSNAYLAIIKSGIAYDGGILIDHQFRTKDPAVYAAGTATAYCRKYFAQAYKQKYYDSYEIGEKLGAQLRNELDPLFTEKVPTFTRKSDSFSFAENTESGSTNSYSSQNTSESSTSKSSTSQVQNSTDESVEKLPNLKKPIVTHCTLPGGLQYLDVRPPGRKIPHYYIQSLHYNGIVMETFKDGYFKLHLNNDYIVDGITCLSLHTYPLECFKHIYGLSSLVLNNVHLRYTAKKIDDFYEFFRSPWAFFLYHDQCDELFAMVKELLPKGDCKGSTLREALRSVANKISSSSFGPETKLKIRTNFEKSPHIEAITDYVIEWLSENDAILPMYLQPWQKTYYSHDVNRNTTFIRKRRSIIKLIQAIL</sequence>
<comment type="caution">
    <text evidence="4">The sequence shown here is derived from an EMBL/GenBank/DDBJ whole genome shotgun (WGS) entry which is preliminary data.</text>
</comment>
<dbReference type="OrthoDB" id="642895at2759"/>
<reference evidence="4" key="2">
    <citation type="submission" date="2020-12" db="EMBL/GenBank/DDBJ databases">
        <authorList>
            <person name="Kanost M."/>
        </authorList>
    </citation>
    <scope>NUCLEOTIDE SEQUENCE</scope>
</reference>
<dbReference type="Pfam" id="PF23150">
    <property type="entry name" value="CFAP61_dimer"/>
    <property type="match status" value="1"/>
</dbReference>
<organism evidence="4 5">
    <name type="scientific">Manduca sexta</name>
    <name type="common">Tobacco hawkmoth</name>
    <name type="synonym">Tobacco hornworm</name>
    <dbReference type="NCBI Taxonomy" id="7130"/>
    <lineage>
        <taxon>Eukaryota</taxon>
        <taxon>Metazoa</taxon>
        <taxon>Ecdysozoa</taxon>
        <taxon>Arthropoda</taxon>
        <taxon>Hexapoda</taxon>
        <taxon>Insecta</taxon>
        <taxon>Pterygota</taxon>
        <taxon>Neoptera</taxon>
        <taxon>Endopterygota</taxon>
        <taxon>Lepidoptera</taxon>
        <taxon>Glossata</taxon>
        <taxon>Ditrysia</taxon>
        <taxon>Bombycoidea</taxon>
        <taxon>Sphingidae</taxon>
        <taxon>Sphinginae</taxon>
        <taxon>Sphingini</taxon>
        <taxon>Manduca</taxon>
    </lineage>
</organism>